<organism evidence="3 4">
    <name type="scientific">Mycena metata</name>
    <dbReference type="NCBI Taxonomy" id="1033252"/>
    <lineage>
        <taxon>Eukaryota</taxon>
        <taxon>Fungi</taxon>
        <taxon>Dikarya</taxon>
        <taxon>Basidiomycota</taxon>
        <taxon>Agaricomycotina</taxon>
        <taxon>Agaricomycetes</taxon>
        <taxon>Agaricomycetidae</taxon>
        <taxon>Agaricales</taxon>
        <taxon>Marasmiineae</taxon>
        <taxon>Mycenaceae</taxon>
        <taxon>Mycena</taxon>
    </lineage>
</organism>
<keyword evidence="4" id="KW-1185">Reference proteome</keyword>
<accession>A0AAD7MLW8</accession>
<sequence length="237" mass="24983">MATSDSTSAAQSIESVEANGIIAAPVTTSFALSSISSPAHTTTTAFVTPSPPPASTPSPPSPSSIPGQDGGISTAALAGLSLGLGLLIGLILSTGIYFYRRRRADKTGRGMPVSLMRQADDEALLGAQHTEKGLGFRLDSPPPQRAAVPPRIMDWVQRARAMSISSKASSWFPTIEDGESTVKRSNSGASTVMRTPSVASSRSMYSQASMYPSRPSEDKSHEFEGISRPPDLYMIHE</sequence>
<evidence type="ECO:0000313" key="3">
    <source>
        <dbReference type="EMBL" id="KAJ7723542.1"/>
    </source>
</evidence>
<reference evidence="3" key="1">
    <citation type="submission" date="2023-03" db="EMBL/GenBank/DDBJ databases">
        <title>Massive genome expansion in bonnet fungi (Mycena s.s.) driven by repeated elements and novel gene families across ecological guilds.</title>
        <authorList>
            <consortium name="Lawrence Berkeley National Laboratory"/>
            <person name="Harder C.B."/>
            <person name="Miyauchi S."/>
            <person name="Viragh M."/>
            <person name="Kuo A."/>
            <person name="Thoen E."/>
            <person name="Andreopoulos B."/>
            <person name="Lu D."/>
            <person name="Skrede I."/>
            <person name="Drula E."/>
            <person name="Henrissat B."/>
            <person name="Morin E."/>
            <person name="Kohler A."/>
            <person name="Barry K."/>
            <person name="LaButti K."/>
            <person name="Morin E."/>
            <person name="Salamov A."/>
            <person name="Lipzen A."/>
            <person name="Mereny Z."/>
            <person name="Hegedus B."/>
            <person name="Baldrian P."/>
            <person name="Stursova M."/>
            <person name="Weitz H."/>
            <person name="Taylor A."/>
            <person name="Grigoriev I.V."/>
            <person name="Nagy L.G."/>
            <person name="Martin F."/>
            <person name="Kauserud H."/>
        </authorList>
    </citation>
    <scope>NUCLEOTIDE SEQUENCE</scope>
    <source>
        <strain evidence="3">CBHHK182m</strain>
    </source>
</reference>
<protein>
    <submittedName>
        <fullName evidence="3">Uncharacterized protein</fullName>
    </submittedName>
</protein>
<feature type="compositionally biased region" description="Pro residues" evidence="1">
    <location>
        <begin position="49"/>
        <end position="63"/>
    </location>
</feature>
<feature type="compositionally biased region" description="Polar residues" evidence="1">
    <location>
        <begin position="183"/>
        <end position="210"/>
    </location>
</feature>
<gene>
    <name evidence="3" type="ORF">B0H16DRAFT_1598401</name>
</gene>
<name>A0AAD7MLW8_9AGAR</name>
<keyword evidence="2" id="KW-0812">Transmembrane</keyword>
<feature type="transmembrane region" description="Helical" evidence="2">
    <location>
        <begin position="76"/>
        <end position="99"/>
    </location>
</feature>
<keyword evidence="2" id="KW-0472">Membrane</keyword>
<comment type="caution">
    <text evidence="3">The sequence shown here is derived from an EMBL/GenBank/DDBJ whole genome shotgun (WGS) entry which is preliminary data.</text>
</comment>
<dbReference type="EMBL" id="JARKIB010000210">
    <property type="protein sequence ID" value="KAJ7723542.1"/>
    <property type="molecule type" value="Genomic_DNA"/>
</dbReference>
<evidence type="ECO:0000256" key="2">
    <source>
        <dbReference type="SAM" id="Phobius"/>
    </source>
</evidence>
<feature type="compositionally biased region" description="Basic and acidic residues" evidence="1">
    <location>
        <begin position="215"/>
        <end position="225"/>
    </location>
</feature>
<evidence type="ECO:0000256" key="1">
    <source>
        <dbReference type="SAM" id="MobiDB-lite"/>
    </source>
</evidence>
<dbReference type="Proteomes" id="UP001215598">
    <property type="component" value="Unassembled WGS sequence"/>
</dbReference>
<proteinExistence type="predicted"/>
<keyword evidence="2" id="KW-1133">Transmembrane helix</keyword>
<feature type="region of interest" description="Disordered" evidence="1">
    <location>
        <begin position="41"/>
        <end position="70"/>
    </location>
</feature>
<dbReference type="AlphaFoldDB" id="A0AAD7MLW8"/>
<evidence type="ECO:0000313" key="4">
    <source>
        <dbReference type="Proteomes" id="UP001215598"/>
    </source>
</evidence>
<feature type="region of interest" description="Disordered" evidence="1">
    <location>
        <begin position="178"/>
        <end position="237"/>
    </location>
</feature>